<dbReference type="EMBL" id="CALNXI010000249">
    <property type="protein sequence ID" value="CAH3023169.1"/>
    <property type="molecule type" value="Genomic_DNA"/>
</dbReference>
<dbReference type="Proteomes" id="UP001159427">
    <property type="component" value="Unassembled WGS sequence"/>
</dbReference>
<name>A0ABN8M0U3_9CNID</name>
<protein>
    <submittedName>
        <fullName evidence="1">Uncharacterized protein</fullName>
    </submittedName>
</protein>
<evidence type="ECO:0000313" key="1">
    <source>
        <dbReference type="EMBL" id="CAH3023169.1"/>
    </source>
</evidence>
<proteinExistence type="predicted"/>
<reference evidence="1 2" key="1">
    <citation type="submission" date="2022-05" db="EMBL/GenBank/DDBJ databases">
        <authorList>
            <consortium name="Genoscope - CEA"/>
            <person name="William W."/>
        </authorList>
    </citation>
    <scope>NUCLEOTIDE SEQUENCE [LARGE SCALE GENOMIC DNA]</scope>
</reference>
<organism evidence="1 2">
    <name type="scientific">Porites evermanni</name>
    <dbReference type="NCBI Taxonomy" id="104178"/>
    <lineage>
        <taxon>Eukaryota</taxon>
        <taxon>Metazoa</taxon>
        <taxon>Cnidaria</taxon>
        <taxon>Anthozoa</taxon>
        <taxon>Hexacorallia</taxon>
        <taxon>Scleractinia</taxon>
        <taxon>Fungiina</taxon>
        <taxon>Poritidae</taxon>
        <taxon>Porites</taxon>
    </lineage>
</organism>
<gene>
    <name evidence="1" type="ORF">PEVE_00018253</name>
</gene>
<accession>A0ABN8M0U3</accession>
<keyword evidence="2" id="KW-1185">Reference proteome</keyword>
<sequence length="210" mass="23670">MAASFPPVKMGQVAGSEIQHTFAGDVFPQFTHHGKSDYHCELCSPFLRWAKKNVHQEAIAFFKRDFSEKIMLEEAGRNPRAIFIPLNKMIKVHSREINGSLKATDNCIGVRGFTKRYARKGEVEDALEKAEYRQRSAQKQLQEMAKVKLAPSEIEGCLFDSCIAGDDQKLVIDLVRFFQSGTANKNPVQILVCETLSQNLGRITTIITQH</sequence>
<comment type="caution">
    <text evidence="1">The sequence shown here is derived from an EMBL/GenBank/DDBJ whole genome shotgun (WGS) entry which is preliminary data.</text>
</comment>
<evidence type="ECO:0000313" key="2">
    <source>
        <dbReference type="Proteomes" id="UP001159427"/>
    </source>
</evidence>